<keyword evidence="9" id="KW-0325">Glycoprotein</keyword>
<keyword evidence="3 13" id="KW-0732">Signal</keyword>
<evidence type="ECO:0000313" key="16">
    <source>
        <dbReference type="Proteomes" id="UP001046870"/>
    </source>
</evidence>
<feature type="domain" description="Ig-like" evidence="14">
    <location>
        <begin position="600"/>
        <end position="680"/>
    </location>
</feature>
<dbReference type="SUPFAM" id="SSF48726">
    <property type="entry name" value="Immunoglobulin"/>
    <property type="match status" value="6"/>
</dbReference>
<evidence type="ECO:0000256" key="5">
    <source>
        <dbReference type="ARBA" id="ARBA00022889"/>
    </source>
</evidence>
<evidence type="ECO:0000313" key="15">
    <source>
        <dbReference type="EMBL" id="KAG7460303.1"/>
    </source>
</evidence>
<gene>
    <name evidence="15" type="ORF">MATL_G00220130</name>
</gene>
<dbReference type="AlphaFoldDB" id="A0A9D3PHU5"/>
<dbReference type="InterPro" id="IPR003987">
    <property type="entry name" value="ICAM_VCAM_N"/>
</dbReference>
<keyword evidence="2 12" id="KW-0812">Transmembrane</keyword>
<evidence type="ECO:0000259" key="14">
    <source>
        <dbReference type="PROSITE" id="PS50835"/>
    </source>
</evidence>
<evidence type="ECO:0000256" key="3">
    <source>
        <dbReference type="ARBA" id="ARBA00022729"/>
    </source>
</evidence>
<keyword evidence="7 12" id="KW-0472">Membrane</keyword>
<evidence type="ECO:0000256" key="4">
    <source>
        <dbReference type="ARBA" id="ARBA00022737"/>
    </source>
</evidence>
<organism evidence="15 16">
    <name type="scientific">Megalops atlanticus</name>
    <name type="common">Tarpon</name>
    <name type="synonym">Clupea gigantea</name>
    <dbReference type="NCBI Taxonomy" id="7932"/>
    <lineage>
        <taxon>Eukaryota</taxon>
        <taxon>Metazoa</taxon>
        <taxon>Chordata</taxon>
        <taxon>Craniata</taxon>
        <taxon>Vertebrata</taxon>
        <taxon>Euteleostomi</taxon>
        <taxon>Actinopterygii</taxon>
        <taxon>Neopterygii</taxon>
        <taxon>Teleostei</taxon>
        <taxon>Elopiformes</taxon>
        <taxon>Megalopidae</taxon>
        <taxon>Megalops</taxon>
    </lineage>
</organism>
<dbReference type="GO" id="GO:0098609">
    <property type="term" value="P:cell-cell adhesion"/>
    <property type="evidence" value="ECO:0007669"/>
    <property type="project" value="InterPro"/>
</dbReference>
<protein>
    <recommendedName>
        <fullName evidence="14">Ig-like domain-containing protein</fullName>
    </recommendedName>
</protein>
<evidence type="ECO:0000256" key="11">
    <source>
        <dbReference type="SAM" id="MobiDB-lite"/>
    </source>
</evidence>
<dbReference type="InterPro" id="IPR013098">
    <property type="entry name" value="Ig_I-set"/>
</dbReference>
<dbReference type="PANTHER" id="PTHR13771">
    <property type="entry name" value="INTERCELLULAR ADHESION MOLECULE"/>
    <property type="match status" value="1"/>
</dbReference>
<evidence type="ECO:0000256" key="6">
    <source>
        <dbReference type="ARBA" id="ARBA00022989"/>
    </source>
</evidence>
<name>A0A9D3PHU5_MEGAT</name>
<feature type="region of interest" description="Disordered" evidence="11">
    <location>
        <begin position="729"/>
        <end position="751"/>
    </location>
</feature>
<dbReference type="Gene3D" id="2.60.40.10">
    <property type="entry name" value="Immunoglobulins"/>
    <property type="match status" value="8"/>
</dbReference>
<feature type="domain" description="Ig-like" evidence="14">
    <location>
        <begin position="124"/>
        <end position="222"/>
    </location>
</feature>
<feature type="signal peptide" evidence="13">
    <location>
        <begin position="1"/>
        <end position="34"/>
    </location>
</feature>
<comment type="subcellular location">
    <subcellularLocation>
        <location evidence="1">Membrane</location>
        <topology evidence="1">Single-pass type I membrane protein</topology>
    </subcellularLocation>
</comment>
<evidence type="ECO:0000256" key="10">
    <source>
        <dbReference type="ARBA" id="ARBA00023319"/>
    </source>
</evidence>
<keyword evidence="5" id="KW-0130">Cell adhesion</keyword>
<dbReference type="OrthoDB" id="5843397at2759"/>
<feature type="domain" description="Ig-like" evidence="14">
    <location>
        <begin position="490"/>
        <end position="588"/>
    </location>
</feature>
<feature type="chain" id="PRO_5038890572" description="Ig-like domain-containing protein" evidence="13">
    <location>
        <begin position="35"/>
        <end position="751"/>
    </location>
</feature>
<dbReference type="PANTHER" id="PTHR13771:SF9">
    <property type="entry name" value="INTERCELLULAR ADHESION MOLECULE 5"/>
    <property type="match status" value="1"/>
</dbReference>
<evidence type="ECO:0000256" key="7">
    <source>
        <dbReference type="ARBA" id="ARBA00023136"/>
    </source>
</evidence>
<keyword evidence="16" id="KW-1185">Reference proteome</keyword>
<dbReference type="SMART" id="SM00409">
    <property type="entry name" value="IG"/>
    <property type="match status" value="5"/>
</dbReference>
<feature type="compositionally biased region" description="Polar residues" evidence="11">
    <location>
        <begin position="729"/>
        <end position="738"/>
    </location>
</feature>
<dbReference type="PRINTS" id="PR01472">
    <property type="entry name" value="ICAMVCAM1"/>
</dbReference>
<dbReference type="InterPro" id="IPR047012">
    <property type="entry name" value="ICAM_VCAM"/>
</dbReference>
<accession>A0A9D3PHU5</accession>
<keyword evidence="6 12" id="KW-1133">Transmembrane helix</keyword>
<keyword evidence="8" id="KW-1015">Disulfide bond</keyword>
<dbReference type="PROSITE" id="PS50835">
    <property type="entry name" value="IG_LIKE"/>
    <property type="match status" value="5"/>
</dbReference>
<dbReference type="Pfam" id="PF07679">
    <property type="entry name" value="I-set"/>
    <property type="match status" value="2"/>
</dbReference>
<dbReference type="InterPro" id="IPR013783">
    <property type="entry name" value="Ig-like_fold"/>
</dbReference>
<comment type="caution">
    <text evidence="15">The sequence shown here is derived from an EMBL/GenBank/DDBJ whole genome shotgun (WGS) entry which is preliminary data.</text>
</comment>
<dbReference type="InterPro" id="IPR007110">
    <property type="entry name" value="Ig-like_dom"/>
</dbReference>
<dbReference type="InterPro" id="IPR003598">
    <property type="entry name" value="Ig_sub2"/>
</dbReference>
<proteinExistence type="predicted"/>
<evidence type="ECO:0000256" key="2">
    <source>
        <dbReference type="ARBA" id="ARBA00022692"/>
    </source>
</evidence>
<dbReference type="InterPro" id="IPR036179">
    <property type="entry name" value="Ig-like_dom_sf"/>
</dbReference>
<dbReference type="SMART" id="SM00408">
    <property type="entry name" value="IGc2"/>
    <property type="match status" value="4"/>
</dbReference>
<dbReference type="FunFam" id="2.60.40.10:FF:000032">
    <property type="entry name" value="palladin isoform X1"/>
    <property type="match status" value="2"/>
</dbReference>
<evidence type="ECO:0000256" key="12">
    <source>
        <dbReference type="SAM" id="Phobius"/>
    </source>
</evidence>
<evidence type="ECO:0000256" key="1">
    <source>
        <dbReference type="ARBA" id="ARBA00004479"/>
    </source>
</evidence>
<evidence type="ECO:0000256" key="8">
    <source>
        <dbReference type="ARBA" id="ARBA00023157"/>
    </source>
</evidence>
<feature type="transmembrane region" description="Helical" evidence="12">
    <location>
        <begin position="683"/>
        <end position="709"/>
    </location>
</feature>
<reference evidence="15" key="1">
    <citation type="submission" date="2021-01" db="EMBL/GenBank/DDBJ databases">
        <authorList>
            <person name="Zahm M."/>
            <person name="Roques C."/>
            <person name="Cabau C."/>
            <person name="Klopp C."/>
            <person name="Donnadieu C."/>
            <person name="Jouanno E."/>
            <person name="Lampietro C."/>
            <person name="Louis A."/>
            <person name="Herpin A."/>
            <person name="Echchiki A."/>
            <person name="Berthelot C."/>
            <person name="Parey E."/>
            <person name="Roest-Crollius H."/>
            <person name="Braasch I."/>
            <person name="Postlethwait J."/>
            <person name="Bobe J."/>
            <person name="Montfort J."/>
            <person name="Bouchez O."/>
            <person name="Begum T."/>
            <person name="Mejri S."/>
            <person name="Adams A."/>
            <person name="Chen W.-J."/>
            <person name="Guiguen Y."/>
        </authorList>
    </citation>
    <scope>NUCLEOTIDE SEQUENCE</scope>
    <source>
        <strain evidence="15">YG-15Mar2019-1</strain>
        <tissue evidence="15">Brain</tissue>
    </source>
</reference>
<keyword evidence="4" id="KW-0677">Repeat</keyword>
<feature type="domain" description="Ig-like" evidence="14">
    <location>
        <begin position="227"/>
        <end position="298"/>
    </location>
</feature>
<dbReference type="GO" id="GO:0016020">
    <property type="term" value="C:membrane"/>
    <property type="evidence" value="ECO:0007669"/>
    <property type="project" value="UniProtKB-SubCell"/>
</dbReference>
<dbReference type="InterPro" id="IPR003599">
    <property type="entry name" value="Ig_sub"/>
</dbReference>
<dbReference type="Pfam" id="PF13927">
    <property type="entry name" value="Ig_3"/>
    <property type="match status" value="3"/>
</dbReference>
<sequence length="751" mass="82394">MCNRASISHLTMSAAALTLVVGLLLYAEPAGAEACSVQLHPSSVVLRYGGSASANCTVSEGHLGIGWEASEGSVALVTGVQLITWRVENLTDWHIEPKCYENFMNGTEFEQCEEALQVTLYKTPDSVSISSVDHTGPMVEGRQYQLQCEVQNIAPVQNLTVKWYRGETEITEAEGNPTPKVTWYKDQSEVKSSTPLTRKDSGQYFLTARNSLGSSNCTLSLTVGYAPEFSCNYSYEVTEKQSYTLNCTAEGYPAPEVTWWKQGEKVELPAHLDRKHAGLYTLIANNTYGTANHTLVIKVLFPPAEIEQLEDREVDAGSSVQLRCSSWGNPQPNYSWQFQKAPNVEEVAIDGVSLLNISHASVKNQGVYNCSVQNRIGQISRSIRLTVREKDTSPHTPLTVGECPVQLHPSSVVVRYGDSASANCTVSKDHLGIGWEASEGSVDMMKDVQFVTWRVENLTDWHIEPKCYGNFMNGTEQCLEALQVTLYKTPDSVSISSVDHTGPMVEGRQYQLQCEVQNIAPVQNLTVKWYRGESLENETTFNSNTKTPMTVSSTLTITPSEADDGAQYSCVAELELGPEGPQPPPEVTSEPLKITVHYGPSIEIIPSPHPVIRGYSVELICNASGHPPPEVKWQRDGQAVRGNGGKLVISNAKEEHAGEYTCTARNSAGSDSVVVQVELKEDYLPIIAGLVALVVVVISIVFIFIYSIYYKNTKMGHYSLKSCKQSGQNGNVAQNGRDSSLPMKKLTQPNV</sequence>
<evidence type="ECO:0000256" key="9">
    <source>
        <dbReference type="ARBA" id="ARBA00023180"/>
    </source>
</evidence>
<keyword evidence="10" id="KW-0393">Immunoglobulin domain</keyword>
<dbReference type="EMBL" id="JAFDVH010000019">
    <property type="protein sequence ID" value="KAG7460303.1"/>
    <property type="molecule type" value="Genomic_DNA"/>
</dbReference>
<dbReference type="GO" id="GO:0005178">
    <property type="term" value="F:integrin binding"/>
    <property type="evidence" value="ECO:0007669"/>
    <property type="project" value="InterPro"/>
</dbReference>
<feature type="domain" description="Ig-like" evidence="14">
    <location>
        <begin position="302"/>
        <end position="386"/>
    </location>
</feature>
<evidence type="ECO:0000256" key="13">
    <source>
        <dbReference type="SAM" id="SignalP"/>
    </source>
</evidence>
<dbReference type="Proteomes" id="UP001046870">
    <property type="component" value="Chromosome 19"/>
</dbReference>